<feature type="transmembrane region" description="Helical" evidence="6">
    <location>
        <begin position="127"/>
        <end position="144"/>
    </location>
</feature>
<evidence type="ECO:0000256" key="1">
    <source>
        <dbReference type="ARBA" id="ARBA00004141"/>
    </source>
</evidence>
<evidence type="ECO:0000256" key="2">
    <source>
        <dbReference type="ARBA" id="ARBA00007362"/>
    </source>
</evidence>
<dbReference type="EMBL" id="CP010554">
    <property type="protein sequence ID" value="AJP47485.1"/>
    <property type="molecule type" value="Genomic_DNA"/>
</dbReference>
<evidence type="ECO:0000256" key="3">
    <source>
        <dbReference type="ARBA" id="ARBA00022692"/>
    </source>
</evidence>
<comment type="subcellular location">
    <subcellularLocation>
        <location evidence="1">Membrane</location>
        <topology evidence="1">Multi-pass membrane protein</topology>
    </subcellularLocation>
</comment>
<feature type="transmembrane region" description="Helical" evidence="6">
    <location>
        <begin position="185"/>
        <end position="208"/>
    </location>
</feature>
<organism evidence="8 9">
    <name type="scientific">Rugosibacter aromaticivorans</name>
    <dbReference type="NCBI Taxonomy" id="1565605"/>
    <lineage>
        <taxon>Bacteria</taxon>
        <taxon>Pseudomonadati</taxon>
        <taxon>Pseudomonadota</taxon>
        <taxon>Betaproteobacteria</taxon>
        <taxon>Nitrosomonadales</taxon>
        <taxon>Sterolibacteriaceae</taxon>
        <taxon>Rugosibacter</taxon>
    </lineage>
</organism>
<dbReference type="Pfam" id="PF00892">
    <property type="entry name" value="EamA"/>
    <property type="match status" value="2"/>
</dbReference>
<feature type="transmembrane region" description="Helical" evidence="6">
    <location>
        <begin position="98"/>
        <end position="120"/>
    </location>
</feature>
<reference evidence="8 9" key="1">
    <citation type="journal article" date="2015" name="Genome Announc.">
        <title>Complete Genome Sequence of a Novel Bacterium within the Family Rhodocyclaceae That Degrades Polycyclic Aromatic Hydrocarbons.</title>
        <authorList>
            <person name="Singleton D.R."/>
            <person name="Dickey A.N."/>
            <person name="Scholl E.H."/>
            <person name="Wright F.A."/>
            <person name="Aitken M.D."/>
        </authorList>
    </citation>
    <scope>NUCLEOTIDE SEQUENCE [LARGE SCALE GENOMIC DNA]</scope>
    <source>
        <strain evidence="9">PG1-Ca6</strain>
    </source>
</reference>
<dbReference type="PATRIC" id="fig|1565605.3.peg.301"/>
<proteinExistence type="inferred from homology"/>
<evidence type="ECO:0000256" key="4">
    <source>
        <dbReference type="ARBA" id="ARBA00022989"/>
    </source>
</evidence>
<feature type="domain" description="EamA" evidence="7">
    <location>
        <begin position="159"/>
        <end position="291"/>
    </location>
</feature>
<accession>A0A0C5J671</accession>
<comment type="similarity">
    <text evidence="2">Belongs to the EamA transporter family.</text>
</comment>
<evidence type="ECO:0000313" key="8">
    <source>
        <dbReference type="EMBL" id="AJP47485.1"/>
    </source>
</evidence>
<dbReference type="InterPro" id="IPR000620">
    <property type="entry name" value="EamA_dom"/>
</dbReference>
<dbReference type="RefSeq" id="WP_202635684.1">
    <property type="nucleotide sequence ID" value="NZ_CP010554.1"/>
</dbReference>
<dbReference type="Proteomes" id="UP000061603">
    <property type="component" value="Chromosome"/>
</dbReference>
<feature type="transmembrane region" description="Helical" evidence="6">
    <location>
        <begin position="246"/>
        <end position="267"/>
    </location>
</feature>
<evidence type="ECO:0000256" key="5">
    <source>
        <dbReference type="ARBA" id="ARBA00023136"/>
    </source>
</evidence>
<feature type="transmembrane region" description="Helical" evidence="6">
    <location>
        <begin position="273"/>
        <end position="293"/>
    </location>
</feature>
<evidence type="ECO:0000256" key="6">
    <source>
        <dbReference type="SAM" id="Phobius"/>
    </source>
</evidence>
<dbReference type="InterPro" id="IPR037185">
    <property type="entry name" value="EmrE-like"/>
</dbReference>
<gene>
    <name evidence="8" type="ORF">PG1C_01445</name>
</gene>
<evidence type="ECO:0000313" key="9">
    <source>
        <dbReference type="Proteomes" id="UP000061603"/>
    </source>
</evidence>
<dbReference type="KEGG" id="rbu:PG1C_01445"/>
<feature type="transmembrane region" description="Helical" evidence="6">
    <location>
        <begin position="74"/>
        <end position="92"/>
    </location>
</feature>
<feature type="transmembrane region" description="Helical" evidence="6">
    <location>
        <begin position="220"/>
        <end position="239"/>
    </location>
</feature>
<feature type="transmembrane region" description="Helical" evidence="6">
    <location>
        <begin position="42"/>
        <end position="62"/>
    </location>
</feature>
<feature type="transmembrane region" description="Helical" evidence="6">
    <location>
        <begin position="156"/>
        <end position="178"/>
    </location>
</feature>
<name>A0A0C5J671_9PROT</name>
<dbReference type="AlphaFoldDB" id="A0A0C5J671"/>
<feature type="transmembrane region" description="Helical" evidence="6">
    <location>
        <begin position="16"/>
        <end position="36"/>
    </location>
</feature>
<keyword evidence="5 6" id="KW-0472">Membrane</keyword>
<feature type="domain" description="EamA" evidence="7">
    <location>
        <begin position="19"/>
        <end position="143"/>
    </location>
</feature>
<keyword evidence="9" id="KW-1185">Reference proteome</keyword>
<dbReference type="PANTHER" id="PTHR32322">
    <property type="entry name" value="INNER MEMBRANE TRANSPORTER"/>
    <property type="match status" value="1"/>
</dbReference>
<dbReference type="HOGENOM" id="CLU_033863_3_0_4"/>
<evidence type="ECO:0000259" key="7">
    <source>
        <dbReference type="Pfam" id="PF00892"/>
    </source>
</evidence>
<keyword evidence="3 6" id="KW-0812">Transmembrane</keyword>
<keyword evidence="4 6" id="KW-1133">Transmembrane helix</keyword>
<sequence length="297" mass="31062">MSESTSPLASFLRSGWPALLATLSIWAGFILVSRAAGKGVLTAWDVTALRLGMGGFISLFFLPRITLPPPKTVLLFALFGGIGYACFVYSGFRLAPAAHGAVLAPGGLPFATAIVAWLWLKKVPNRGQMLALLGVLAGIILIATDTLSASGQITGWQLVGDLLFICASFSWAIFTLLLRQNPMPPLAATVTTVLGGALLYLPFWWFFLPSTLPSASHGEIALQALYQGVLVVFVALLLYAQAVRQLGLQIVALTLGMVPVLASLAAVPVLGEPLSLLALAGLAAVTVAAVLGVRASR</sequence>
<protein>
    <submittedName>
        <fullName evidence="8">Multidrug DMT transporter permease</fullName>
    </submittedName>
</protein>
<dbReference type="PANTHER" id="PTHR32322:SF2">
    <property type="entry name" value="EAMA DOMAIN-CONTAINING PROTEIN"/>
    <property type="match status" value="1"/>
</dbReference>
<dbReference type="GO" id="GO:0016020">
    <property type="term" value="C:membrane"/>
    <property type="evidence" value="ECO:0007669"/>
    <property type="project" value="UniProtKB-SubCell"/>
</dbReference>
<dbReference type="InterPro" id="IPR050638">
    <property type="entry name" value="AA-Vitamin_Transporters"/>
</dbReference>
<dbReference type="SUPFAM" id="SSF103481">
    <property type="entry name" value="Multidrug resistance efflux transporter EmrE"/>
    <property type="match status" value="2"/>
</dbReference>
<dbReference type="STRING" id="1565605.PG1C_01445"/>